<dbReference type="Pfam" id="PF08031">
    <property type="entry name" value="BBE"/>
    <property type="match status" value="1"/>
</dbReference>
<keyword evidence="4" id="KW-0274">FAD</keyword>
<dbReference type="InterPro" id="IPR050416">
    <property type="entry name" value="FAD-linked_Oxidoreductase"/>
</dbReference>
<dbReference type="InterPro" id="IPR006094">
    <property type="entry name" value="Oxid_FAD_bind_N"/>
</dbReference>
<evidence type="ECO:0000313" key="7">
    <source>
        <dbReference type="EMBL" id="KAK4464464.1"/>
    </source>
</evidence>
<dbReference type="AlphaFoldDB" id="A0AAV9HUF3"/>
<keyword evidence="8" id="KW-1185">Reference proteome</keyword>
<feature type="domain" description="FAD-binding PCMH-type" evidence="6">
    <location>
        <begin position="61"/>
        <end position="232"/>
    </location>
</feature>
<dbReference type="SUPFAM" id="SSF56176">
    <property type="entry name" value="FAD-binding/transporter-associated domain-like"/>
    <property type="match status" value="1"/>
</dbReference>
<comment type="similarity">
    <text evidence="1">Belongs to the oxygen-dependent FAD-linked oxidoreductase family.</text>
</comment>
<dbReference type="Gene3D" id="3.30.465.10">
    <property type="match status" value="1"/>
</dbReference>
<dbReference type="Proteomes" id="UP001321749">
    <property type="component" value="Unassembled WGS sequence"/>
</dbReference>
<dbReference type="Pfam" id="PF01565">
    <property type="entry name" value="FAD_binding_4"/>
    <property type="match status" value="1"/>
</dbReference>
<reference evidence="7" key="1">
    <citation type="journal article" date="2023" name="Mol. Phylogenet. Evol.">
        <title>Genome-scale phylogeny and comparative genomics of the fungal order Sordariales.</title>
        <authorList>
            <person name="Hensen N."/>
            <person name="Bonometti L."/>
            <person name="Westerberg I."/>
            <person name="Brannstrom I.O."/>
            <person name="Guillou S."/>
            <person name="Cros-Aarteil S."/>
            <person name="Calhoun S."/>
            <person name="Haridas S."/>
            <person name="Kuo A."/>
            <person name="Mondo S."/>
            <person name="Pangilinan J."/>
            <person name="Riley R."/>
            <person name="LaButti K."/>
            <person name="Andreopoulos B."/>
            <person name="Lipzen A."/>
            <person name="Chen C."/>
            <person name="Yan M."/>
            <person name="Daum C."/>
            <person name="Ng V."/>
            <person name="Clum A."/>
            <person name="Steindorff A."/>
            <person name="Ohm R.A."/>
            <person name="Martin F."/>
            <person name="Silar P."/>
            <person name="Natvig D.O."/>
            <person name="Lalanne C."/>
            <person name="Gautier V."/>
            <person name="Ament-Velasquez S.L."/>
            <person name="Kruys A."/>
            <person name="Hutchinson M.I."/>
            <person name="Powell A.J."/>
            <person name="Barry K."/>
            <person name="Miller A.N."/>
            <person name="Grigoriev I.V."/>
            <person name="Debuchy R."/>
            <person name="Gladieux P."/>
            <person name="Hiltunen Thoren M."/>
            <person name="Johannesson H."/>
        </authorList>
    </citation>
    <scope>NUCLEOTIDE SEQUENCE</scope>
    <source>
        <strain evidence="7">PSN324</strain>
    </source>
</reference>
<evidence type="ECO:0000256" key="2">
    <source>
        <dbReference type="ARBA" id="ARBA00022630"/>
    </source>
</evidence>
<dbReference type="InterPro" id="IPR016169">
    <property type="entry name" value="FAD-bd_PCMH_sub2"/>
</dbReference>
<evidence type="ECO:0000256" key="3">
    <source>
        <dbReference type="ARBA" id="ARBA00022729"/>
    </source>
</evidence>
<keyword evidence="5" id="KW-0560">Oxidoreductase</keyword>
<evidence type="ECO:0000256" key="1">
    <source>
        <dbReference type="ARBA" id="ARBA00005466"/>
    </source>
</evidence>
<reference evidence="7" key="2">
    <citation type="submission" date="2023-06" db="EMBL/GenBank/DDBJ databases">
        <authorList>
            <consortium name="Lawrence Berkeley National Laboratory"/>
            <person name="Mondo S.J."/>
            <person name="Hensen N."/>
            <person name="Bonometti L."/>
            <person name="Westerberg I."/>
            <person name="Brannstrom I.O."/>
            <person name="Guillou S."/>
            <person name="Cros-Aarteil S."/>
            <person name="Calhoun S."/>
            <person name="Haridas S."/>
            <person name="Kuo A."/>
            <person name="Pangilinan J."/>
            <person name="Riley R."/>
            <person name="Labutti K."/>
            <person name="Andreopoulos B."/>
            <person name="Lipzen A."/>
            <person name="Chen C."/>
            <person name="Yanf M."/>
            <person name="Daum C."/>
            <person name="Ng V."/>
            <person name="Clum A."/>
            <person name="Steindorff A."/>
            <person name="Ohm R."/>
            <person name="Martin F."/>
            <person name="Silar P."/>
            <person name="Natvig D."/>
            <person name="Lalanne C."/>
            <person name="Gautier V."/>
            <person name="Ament-Velasquez S.L."/>
            <person name="Kruys A."/>
            <person name="Hutchinson M.I."/>
            <person name="Powell A.J."/>
            <person name="Barry K."/>
            <person name="Miller A.N."/>
            <person name="Grigoriev I.V."/>
            <person name="Debuchy R."/>
            <person name="Gladieux P."/>
            <person name="Thoren M.H."/>
            <person name="Johannesson H."/>
        </authorList>
    </citation>
    <scope>NUCLEOTIDE SEQUENCE</scope>
    <source>
        <strain evidence="7">PSN324</strain>
    </source>
</reference>
<dbReference type="PROSITE" id="PS51387">
    <property type="entry name" value="FAD_PCMH"/>
    <property type="match status" value="1"/>
</dbReference>
<sequence>MVLASNLWQQAQSVLGLAAVGTTPSRNLTELFGSHLSPDAVILPPTYKRFHAEIQQRWTDFNAPSFNVGAIKPATPSDIQAIVKIAAANDIPFFVTGGGHGITNYSSFDGLSIELGKFNTIKINDAQDRITIGGAVKIHQLIQPLADIGRELPLGSCACVGVVGATLGGGIGGLHGRHGPLIDQLEQVEVVTAAGDLITASEKENQDLFWALRGAGSNFGIVTSATYRLPEISNGGYYINADFVYPAERNSSFWKVMAEFDRTLPSRLAITAVAFYDRVNHRPVIAVNAVYYGRMDDALPHLKPFDSLNPVMRNISSVPADGIMDAAFFNFFGNDNGACTPNQHINIFTVALKKFDASTFEAFFSKMNDFWKEYPDYQGRLLMQRYSTEGPMRTPDEATAYPNREIKTFMNIEGFYSDPSIDDAVNKFSIEGRRHFIESSGCDKFAAYSNYARGDEGPIAWYGERKLAKLAALKRKWDPNQLFSANNPVPLHWPGEQGDL</sequence>
<evidence type="ECO:0000256" key="4">
    <source>
        <dbReference type="ARBA" id="ARBA00022827"/>
    </source>
</evidence>
<dbReference type="InterPro" id="IPR016166">
    <property type="entry name" value="FAD-bd_PCMH"/>
</dbReference>
<dbReference type="GO" id="GO:0071949">
    <property type="term" value="F:FAD binding"/>
    <property type="evidence" value="ECO:0007669"/>
    <property type="project" value="InterPro"/>
</dbReference>
<dbReference type="InterPro" id="IPR012951">
    <property type="entry name" value="BBE"/>
</dbReference>
<gene>
    <name evidence="7" type="ORF">QBC42DRAFT_320032</name>
</gene>
<keyword evidence="2" id="KW-0285">Flavoprotein</keyword>
<protein>
    <recommendedName>
        <fullName evidence="6">FAD-binding PCMH-type domain-containing protein</fullName>
    </recommendedName>
</protein>
<comment type="caution">
    <text evidence="7">The sequence shown here is derived from an EMBL/GenBank/DDBJ whole genome shotgun (WGS) entry which is preliminary data.</text>
</comment>
<evidence type="ECO:0000259" key="6">
    <source>
        <dbReference type="PROSITE" id="PS51387"/>
    </source>
</evidence>
<dbReference type="PANTHER" id="PTHR42973">
    <property type="entry name" value="BINDING OXIDOREDUCTASE, PUTATIVE (AFU_ORTHOLOGUE AFUA_1G17690)-RELATED"/>
    <property type="match status" value="1"/>
</dbReference>
<evidence type="ECO:0000313" key="8">
    <source>
        <dbReference type="Proteomes" id="UP001321749"/>
    </source>
</evidence>
<accession>A0AAV9HUF3</accession>
<dbReference type="EMBL" id="MU864948">
    <property type="protein sequence ID" value="KAK4464464.1"/>
    <property type="molecule type" value="Genomic_DNA"/>
</dbReference>
<evidence type="ECO:0000256" key="5">
    <source>
        <dbReference type="ARBA" id="ARBA00023002"/>
    </source>
</evidence>
<proteinExistence type="inferred from homology"/>
<name>A0AAV9HUF3_9PEZI</name>
<dbReference type="Gene3D" id="3.40.462.20">
    <property type="match status" value="1"/>
</dbReference>
<dbReference type="PANTHER" id="PTHR42973:SF32">
    <property type="entry name" value="FAD-LINKED OXIDOREDUCTASE AFOF"/>
    <property type="match status" value="1"/>
</dbReference>
<dbReference type="InterPro" id="IPR036318">
    <property type="entry name" value="FAD-bd_PCMH-like_sf"/>
</dbReference>
<keyword evidence="3" id="KW-0732">Signal</keyword>
<dbReference type="GO" id="GO:0016491">
    <property type="term" value="F:oxidoreductase activity"/>
    <property type="evidence" value="ECO:0007669"/>
    <property type="project" value="UniProtKB-KW"/>
</dbReference>
<organism evidence="7 8">
    <name type="scientific">Cladorrhinum samala</name>
    <dbReference type="NCBI Taxonomy" id="585594"/>
    <lineage>
        <taxon>Eukaryota</taxon>
        <taxon>Fungi</taxon>
        <taxon>Dikarya</taxon>
        <taxon>Ascomycota</taxon>
        <taxon>Pezizomycotina</taxon>
        <taxon>Sordariomycetes</taxon>
        <taxon>Sordariomycetidae</taxon>
        <taxon>Sordariales</taxon>
        <taxon>Podosporaceae</taxon>
        <taxon>Cladorrhinum</taxon>
    </lineage>
</organism>